<feature type="compositionally biased region" description="Basic and acidic residues" evidence="6">
    <location>
        <begin position="22"/>
        <end position="50"/>
    </location>
</feature>
<gene>
    <name evidence="9" type="ORF">THRCLA_03226</name>
</gene>
<dbReference type="PANTHER" id="PTHR10869">
    <property type="entry name" value="PROLYL 4-HYDROXYLASE ALPHA SUBUNIT"/>
    <property type="match status" value="1"/>
</dbReference>
<dbReference type="GO" id="GO:0005783">
    <property type="term" value="C:endoplasmic reticulum"/>
    <property type="evidence" value="ECO:0007669"/>
    <property type="project" value="TreeGrafter"/>
</dbReference>
<comment type="cofactor">
    <cofactor evidence="1">
        <name>L-ascorbate</name>
        <dbReference type="ChEBI" id="CHEBI:38290"/>
    </cofactor>
</comment>
<sequence>MKSKKIQFLSRLSTDGSNLTQRKREETSPTAKEASEKEPKKDSIEKNTKLPAKLEQRKELGLKSKGTKFNLRLVFIPILIAFAVAIWKVKFQGVKLNPRKLLDSVKESIGYDQDEYARLFQPVGNKYESDIVQITTRKLLEKDASGKCAVPEFVSTELVNVDVALGKAKKLRAEGTLFLALNGRDEGVLVKWQPKDGCLYEITEAAAKVLGSEPEYFANGLRLYDGMGQAISTPEDVDAARLVYILVDFQIWVWPGIKVGYTRQAGNVTLKTISLSPLVFDVINFFTEPEANTIIKEGLNKLERSPVDSPDAKDGYHSDRTSYTAFLDDSEFTRNFRRRTATLARLPSPSFAERLQLVRYEAGQFFRKHEDYFDSKDFLGQKNMAIADYKTWTLWAADTIKSLDNAILENLPNEFFPYQDMYPNADDQVTWQHSVLSAFLDDAKETDFFASHADIEWGNWIEENVRNGAHGIIEILLENRGYMLQHIITSWEKRAKLPQLHYEIPKPPPSGVSHYFRWIRWAKERVQDLDELAPKEVQPAGSLYPTYRTDFEKKLASFILEDNTPQELSAALGEEMVDWLLNNQGEDNVIIDGARENTKVFELAVASWTKRAGDHFQYTIPAQLRHFEPNRYVTLFLYLNDVDEGGETVFPYSKERLVTDIKRDGMDECSEGLAVPPIKLHASLFYAQTPENHLDPMSLHGGCPPAKGIKFGANSFTWNADADEGSQAWGFGG</sequence>
<name>A0A1W0A2N2_9STRA</name>
<evidence type="ECO:0000256" key="3">
    <source>
        <dbReference type="ARBA" id="ARBA00022964"/>
    </source>
</evidence>
<evidence type="ECO:0000256" key="7">
    <source>
        <dbReference type="SAM" id="Phobius"/>
    </source>
</evidence>
<keyword evidence="3" id="KW-0223">Dioxygenase</keyword>
<dbReference type="InterPro" id="IPR045054">
    <property type="entry name" value="P4HA-like"/>
</dbReference>
<evidence type="ECO:0000256" key="2">
    <source>
        <dbReference type="ARBA" id="ARBA00022723"/>
    </source>
</evidence>
<evidence type="ECO:0000256" key="1">
    <source>
        <dbReference type="ARBA" id="ARBA00001961"/>
    </source>
</evidence>
<keyword evidence="4" id="KW-0560">Oxidoreductase</keyword>
<keyword evidence="7" id="KW-0812">Transmembrane</keyword>
<keyword evidence="7" id="KW-1133">Transmembrane helix</keyword>
<feature type="domain" description="Prolyl 4-hydroxylase alpha subunit" evidence="8">
    <location>
        <begin position="277"/>
        <end position="718"/>
    </location>
</feature>
<evidence type="ECO:0000256" key="6">
    <source>
        <dbReference type="SAM" id="MobiDB-lite"/>
    </source>
</evidence>
<reference evidence="9 10" key="1">
    <citation type="journal article" date="2014" name="Genome Biol. Evol.">
        <title>The secreted proteins of Achlya hypogyna and Thraustotheca clavata identify the ancestral oomycete secretome and reveal gene acquisitions by horizontal gene transfer.</title>
        <authorList>
            <person name="Misner I."/>
            <person name="Blouin N."/>
            <person name="Leonard G."/>
            <person name="Richards T.A."/>
            <person name="Lane C.E."/>
        </authorList>
    </citation>
    <scope>NUCLEOTIDE SEQUENCE [LARGE SCALE GENOMIC DNA]</scope>
    <source>
        <strain evidence="9 10">ATCC 34112</strain>
    </source>
</reference>
<dbReference type="Proteomes" id="UP000243217">
    <property type="component" value="Unassembled WGS sequence"/>
</dbReference>
<evidence type="ECO:0000256" key="5">
    <source>
        <dbReference type="ARBA" id="ARBA00023004"/>
    </source>
</evidence>
<dbReference type="GO" id="GO:0031418">
    <property type="term" value="F:L-ascorbic acid binding"/>
    <property type="evidence" value="ECO:0007669"/>
    <property type="project" value="InterPro"/>
</dbReference>
<comment type="caution">
    <text evidence="9">The sequence shown here is derived from an EMBL/GenBank/DDBJ whole genome shotgun (WGS) entry which is preliminary data.</text>
</comment>
<evidence type="ECO:0000313" key="9">
    <source>
        <dbReference type="EMBL" id="OQS04546.1"/>
    </source>
</evidence>
<organism evidence="9 10">
    <name type="scientific">Thraustotheca clavata</name>
    <dbReference type="NCBI Taxonomy" id="74557"/>
    <lineage>
        <taxon>Eukaryota</taxon>
        <taxon>Sar</taxon>
        <taxon>Stramenopiles</taxon>
        <taxon>Oomycota</taxon>
        <taxon>Saprolegniomycetes</taxon>
        <taxon>Saprolegniales</taxon>
        <taxon>Achlyaceae</taxon>
        <taxon>Thraustotheca</taxon>
    </lineage>
</organism>
<keyword evidence="10" id="KW-1185">Reference proteome</keyword>
<dbReference type="InterPro" id="IPR006620">
    <property type="entry name" value="Pro_4_hyd_alph"/>
</dbReference>
<keyword evidence="7" id="KW-0472">Membrane</keyword>
<accession>A0A1W0A2N2</accession>
<dbReference type="GO" id="GO:0004656">
    <property type="term" value="F:procollagen-proline 4-dioxygenase activity"/>
    <property type="evidence" value="ECO:0007669"/>
    <property type="project" value="TreeGrafter"/>
</dbReference>
<dbReference type="GO" id="GO:0005506">
    <property type="term" value="F:iron ion binding"/>
    <property type="evidence" value="ECO:0007669"/>
    <property type="project" value="InterPro"/>
</dbReference>
<dbReference type="Gene3D" id="2.60.120.620">
    <property type="entry name" value="q2cbj1_9rhob like domain"/>
    <property type="match status" value="2"/>
</dbReference>
<dbReference type="STRING" id="74557.A0A1W0A2N2"/>
<feature type="transmembrane region" description="Helical" evidence="7">
    <location>
        <begin position="69"/>
        <end position="87"/>
    </location>
</feature>
<evidence type="ECO:0000259" key="8">
    <source>
        <dbReference type="SMART" id="SM00702"/>
    </source>
</evidence>
<dbReference type="PANTHER" id="PTHR10869:SF226">
    <property type="entry name" value="PROLYL 4-HYDROXYLASE ALPHA SUBUNIT DOMAIN-CONTAINING PROTEIN"/>
    <property type="match status" value="1"/>
</dbReference>
<evidence type="ECO:0000256" key="4">
    <source>
        <dbReference type="ARBA" id="ARBA00023002"/>
    </source>
</evidence>
<dbReference type="SMART" id="SM00702">
    <property type="entry name" value="P4Hc"/>
    <property type="match status" value="1"/>
</dbReference>
<keyword evidence="5" id="KW-0408">Iron</keyword>
<feature type="region of interest" description="Disordered" evidence="6">
    <location>
        <begin position="1"/>
        <end position="50"/>
    </location>
</feature>
<dbReference type="OrthoDB" id="420380at2759"/>
<dbReference type="EMBL" id="JNBS01000598">
    <property type="protein sequence ID" value="OQS04546.1"/>
    <property type="molecule type" value="Genomic_DNA"/>
</dbReference>
<dbReference type="AlphaFoldDB" id="A0A1W0A2N2"/>
<keyword evidence="2" id="KW-0479">Metal-binding</keyword>
<feature type="compositionally biased region" description="Polar residues" evidence="6">
    <location>
        <begin position="10"/>
        <end position="20"/>
    </location>
</feature>
<evidence type="ECO:0000313" key="10">
    <source>
        <dbReference type="Proteomes" id="UP000243217"/>
    </source>
</evidence>
<protein>
    <recommendedName>
        <fullName evidence="8">Prolyl 4-hydroxylase alpha subunit domain-containing protein</fullName>
    </recommendedName>
</protein>
<proteinExistence type="predicted"/>